<gene>
    <name evidence="2" type="ORF">BQ8794_550007</name>
</gene>
<sequence length="62" mass="6185">MVAVVVGVATLFIGCSAKQLARAGSQGRHLARRHLAAPNPHHPHHGVGTTDSGPAGSAEGVA</sequence>
<name>A0A1R3VFK7_9HYPH</name>
<dbReference type="AlphaFoldDB" id="A0A1R3VFK7"/>
<reference evidence="3" key="1">
    <citation type="submission" date="2017-01" db="EMBL/GenBank/DDBJ databases">
        <authorList>
            <person name="Brunel B."/>
        </authorList>
    </citation>
    <scope>NUCLEOTIDE SEQUENCE [LARGE SCALE GENOMIC DNA]</scope>
</reference>
<feature type="region of interest" description="Disordered" evidence="1">
    <location>
        <begin position="26"/>
        <end position="62"/>
    </location>
</feature>
<evidence type="ECO:0000313" key="3">
    <source>
        <dbReference type="Proteomes" id="UP000188388"/>
    </source>
</evidence>
<organism evidence="2 3">
    <name type="scientific">Mesorhizobium prunaredense</name>
    <dbReference type="NCBI Taxonomy" id="1631249"/>
    <lineage>
        <taxon>Bacteria</taxon>
        <taxon>Pseudomonadati</taxon>
        <taxon>Pseudomonadota</taxon>
        <taxon>Alphaproteobacteria</taxon>
        <taxon>Hyphomicrobiales</taxon>
        <taxon>Phyllobacteriaceae</taxon>
        <taxon>Mesorhizobium</taxon>
    </lineage>
</organism>
<keyword evidence="3" id="KW-1185">Reference proteome</keyword>
<proteinExistence type="predicted"/>
<evidence type="ECO:0000256" key="1">
    <source>
        <dbReference type="SAM" id="MobiDB-lite"/>
    </source>
</evidence>
<dbReference type="STRING" id="1631249.BQ8794_550007"/>
<feature type="compositionally biased region" description="Basic residues" evidence="1">
    <location>
        <begin position="29"/>
        <end position="45"/>
    </location>
</feature>
<accession>A0A1R3VFK7</accession>
<evidence type="ECO:0000313" key="2">
    <source>
        <dbReference type="EMBL" id="SIT58664.1"/>
    </source>
</evidence>
<protein>
    <submittedName>
        <fullName evidence="2">Uncharacterized protein</fullName>
    </submittedName>
</protein>
<dbReference type="Proteomes" id="UP000188388">
    <property type="component" value="Unassembled WGS sequence"/>
</dbReference>
<dbReference type="EMBL" id="FTPD01000051">
    <property type="protein sequence ID" value="SIT58664.1"/>
    <property type="molecule type" value="Genomic_DNA"/>
</dbReference>